<evidence type="ECO:0000313" key="4">
    <source>
        <dbReference type="EnsemblMetazoa" id="HelroP64161"/>
    </source>
</evidence>
<dbReference type="HOGENOM" id="CLU_1976015_0_0_1"/>
<dbReference type="PANTHER" id="PTHR24366">
    <property type="entry name" value="IG(IMMUNOGLOBULIN) AND LRR(LEUCINE RICH REPEAT) DOMAINS"/>
    <property type="match status" value="1"/>
</dbReference>
<dbReference type="InParanoid" id="T1FXQ6"/>
<keyword evidence="2" id="KW-0677">Repeat</keyword>
<reference evidence="4" key="3">
    <citation type="submission" date="2015-06" db="UniProtKB">
        <authorList>
            <consortium name="EnsemblMetazoa"/>
        </authorList>
    </citation>
    <scope>IDENTIFICATION</scope>
</reference>
<dbReference type="EnsemblMetazoa" id="HelroT64161">
    <property type="protein sequence ID" value="HelroP64161"/>
    <property type="gene ID" value="HelroG64161"/>
</dbReference>
<accession>T1FXQ6</accession>
<evidence type="ECO:0000313" key="3">
    <source>
        <dbReference type="EMBL" id="ESO06034.1"/>
    </source>
</evidence>
<dbReference type="PANTHER" id="PTHR24366:SF96">
    <property type="entry name" value="LEUCINE RICH REPEAT CONTAINING 53"/>
    <property type="match status" value="1"/>
</dbReference>
<sequence length="127" mass="14834">ISIDWQNCSLCAISKEWLVPYQNQLLELDLSYNNLNILPSNIPWQMINLKSFVVMHSFLYGLSSPSETTPILCQSLEFINLSHNEMIYLPAELFYLRELKYLNVSHNCLQSLSTSKGYIMYNEIIFM</sequence>
<dbReference type="EMBL" id="KB096324">
    <property type="protein sequence ID" value="ESO06034.1"/>
    <property type="molecule type" value="Genomic_DNA"/>
</dbReference>
<reference evidence="3 5" key="2">
    <citation type="journal article" date="2013" name="Nature">
        <title>Insights into bilaterian evolution from three spiralian genomes.</title>
        <authorList>
            <person name="Simakov O."/>
            <person name="Marletaz F."/>
            <person name="Cho S.J."/>
            <person name="Edsinger-Gonzales E."/>
            <person name="Havlak P."/>
            <person name="Hellsten U."/>
            <person name="Kuo D.H."/>
            <person name="Larsson T."/>
            <person name="Lv J."/>
            <person name="Arendt D."/>
            <person name="Savage R."/>
            <person name="Osoegawa K."/>
            <person name="de Jong P."/>
            <person name="Grimwood J."/>
            <person name="Chapman J.A."/>
            <person name="Shapiro H."/>
            <person name="Aerts A."/>
            <person name="Otillar R.P."/>
            <person name="Terry A.Y."/>
            <person name="Boore J.L."/>
            <person name="Grigoriev I.V."/>
            <person name="Lindberg D.R."/>
            <person name="Seaver E.C."/>
            <person name="Weisblat D.A."/>
            <person name="Putnam N.H."/>
            <person name="Rokhsar D.S."/>
        </authorList>
    </citation>
    <scope>NUCLEOTIDE SEQUENCE</scope>
</reference>
<proteinExistence type="predicted"/>
<dbReference type="Gene3D" id="3.80.10.10">
    <property type="entry name" value="Ribonuclease Inhibitor"/>
    <property type="match status" value="1"/>
</dbReference>
<dbReference type="SMART" id="SM00364">
    <property type="entry name" value="LRR_BAC"/>
    <property type="match status" value="3"/>
</dbReference>
<dbReference type="InterPro" id="IPR032675">
    <property type="entry name" value="LRR_dom_sf"/>
</dbReference>
<dbReference type="KEGG" id="hro:HELRODRAFT_64161"/>
<dbReference type="GeneID" id="20213604"/>
<keyword evidence="5" id="KW-1185">Reference proteome</keyword>
<dbReference type="InterPro" id="IPR001611">
    <property type="entry name" value="Leu-rich_rpt"/>
</dbReference>
<dbReference type="SUPFAM" id="SSF52058">
    <property type="entry name" value="L domain-like"/>
    <property type="match status" value="1"/>
</dbReference>
<organism evidence="4 5">
    <name type="scientific">Helobdella robusta</name>
    <name type="common">Californian leech</name>
    <dbReference type="NCBI Taxonomy" id="6412"/>
    <lineage>
        <taxon>Eukaryota</taxon>
        <taxon>Metazoa</taxon>
        <taxon>Spiralia</taxon>
        <taxon>Lophotrochozoa</taxon>
        <taxon>Annelida</taxon>
        <taxon>Clitellata</taxon>
        <taxon>Hirudinea</taxon>
        <taxon>Rhynchobdellida</taxon>
        <taxon>Glossiphoniidae</taxon>
        <taxon>Helobdella</taxon>
    </lineage>
</organism>
<evidence type="ECO:0008006" key="6">
    <source>
        <dbReference type="Google" id="ProtNLM"/>
    </source>
</evidence>
<dbReference type="OrthoDB" id="6151426at2759"/>
<dbReference type="Pfam" id="PF00560">
    <property type="entry name" value="LRR_1"/>
    <property type="match status" value="1"/>
</dbReference>
<dbReference type="AlphaFoldDB" id="T1FXQ6"/>
<dbReference type="Proteomes" id="UP000015101">
    <property type="component" value="Unassembled WGS sequence"/>
</dbReference>
<dbReference type="STRING" id="6412.T1FXQ6"/>
<protein>
    <recommendedName>
        <fullName evidence="6">LRRNT domain-containing protein</fullName>
    </recommendedName>
</protein>
<gene>
    <name evidence="4" type="primary">20213604</name>
    <name evidence="3" type="ORF">HELRODRAFT_64161</name>
</gene>
<evidence type="ECO:0000256" key="1">
    <source>
        <dbReference type="ARBA" id="ARBA00022614"/>
    </source>
</evidence>
<dbReference type="CTD" id="20213604"/>
<evidence type="ECO:0000256" key="2">
    <source>
        <dbReference type="ARBA" id="ARBA00022737"/>
    </source>
</evidence>
<dbReference type="eggNOG" id="KOG0619">
    <property type="taxonomic scope" value="Eukaryota"/>
</dbReference>
<dbReference type="RefSeq" id="XP_009015402.1">
    <property type="nucleotide sequence ID" value="XM_009017154.1"/>
</dbReference>
<keyword evidence="1" id="KW-0433">Leucine-rich repeat</keyword>
<name>T1FXQ6_HELRO</name>
<dbReference type="EMBL" id="AMQM01000518">
    <property type="status" value="NOT_ANNOTATED_CDS"/>
    <property type="molecule type" value="Genomic_DNA"/>
</dbReference>
<evidence type="ECO:0000313" key="5">
    <source>
        <dbReference type="Proteomes" id="UP000015101"/>
    </source>
</evidence>
<reference evidence="5" key="1">
    <citation type="submission" date="2012-12" db="EMBL/GenBank/DDBJ databases">
        <authorList>
            <person name="Hellsten U."/>
            <person name="Grimwood J."/>
            <person name="Chapman J.A."/>
            <person name="Shapiro H."/>
            <person name="Aerts A."/>
            <person name="Otillar R.P."/>
            <person name="Terry A.Y."/>
            <person name="Boore J.L."/>
            <person name="Simakov O."/>
            <person name="Marletaz F."/>
            <person name="Cho S.-J."/>
            <person name="Edsinger-Gonzales E."/>
            <person name="Havlak P."/>
            <person name="Kuo D.-H."/>
            <person name="Larsson T."/>
            <person name="Lv J."/>
            <person name="Arendt D."/>
            <person name="Savage R."/>
            <person name="Osoegawa K."/>
            <person name="de Jong P."/>
            <person name="Lindberg D.R."/>
            <person name="Seaver E.C."/>
            <person name="Weisblat D.A."/>
            <person name="Putnam N.H."/>
            <person name="Grigoriev I.V."/>
            <person name="Rokhsar D.S."/>
        </authorList>
    </citation>
    <scope>NUCLEOTIDE SEQUENCE</scope>
</reference>